<evidence type="ECO:0000313" key="2">
    <source>
        <dbReference type="EMBL" id="RHN63454.1"/>
    </source>
</evidence>
<comment type="caution">
    <text evidence="2">The sequence shown here is derived from an EMBL/GenBank/DDBJ whole genome shotgun (WGS) entry which is preliminary data.</text>
</comment>
<dbReference type="InterPro" id="IPR026960">
    <property type="entry name" value="RVT-Znf"/>
</dbReference>
<dbReference type="PANTHER" id="PTHR33116">
    <property type="entry name" value="REVERSE TRANSCRIPTASE ZINC-BINDING DOMAIN-CONTAINING PROTEIN-RELATED-RELATED"/>
    <property type="match status" value="1"/>
</dbReference>
<keyword evidence="2" id="KW-0808">Transferase</keyword>
<dbReference type="Gramene" id="rna26153">
    <property type="protein sequence ID" value="RHN63454.1"/>
    <property type="gene ID" value="gene26153"/>
</dbReference>
<sequence>MLRGFEMASGLKVNYHKSSLIGVNVSRQFMEAACRFLHCSEGSVPFNYLGLPVGANSKKLSTWEPMLEQLRNRLNSWGFKYVSLGGRITLLNSVLNAIPIFYLSFMKIPTKVVKKVTRIQRDFLWGGVGGGRKICWVKWKTICQPKSKGGLGVRDVKMVNLSLMAKWKWRMLQDELPLWKTVLREKYGENTSMIFSEEGTRWPRFASGWWKELKTLEVGLGANWFSNNVVRKVSNERGTSFWKDKWIEEDRWDWLPEEGGKYTVRSSYRVLEEGVLHQEGLSGLEEEVFSNLWKSPAPSKVVAFSWMALRDRIPTRTNLRHRNVLAPREPCVCVLCGEMEEKTSHLFLHCEVSLLIWRKVLDWLEINFITPQNLHSHYACWNGEVNSRKLRKAFLMIWHASIWMIWKERNARIFKNQFQNFDEVVDNIKAVSWCWSLSRLRIVSCFFYEWCWNPRECLRRR</sequence>
<evidence type="ECO:0000259" key="1">
    <source>
        <dbReference type="Pfam" id="PF13966"/>
    </source>
</evidence>
<dbReference type="Pfam" id="PF13966">
    <property type="entry name" value="zf-RVT"/>
    <property type="match status" value="1"/>
</dbReference>
<feature type="domain" description="Reverse transcriptase zinc-binding" evidence="1">
    <location>
        <begin position="262"/>
        <end position="357"/>
    </location>
</feature>
<accession>A0A396IGT2</accession>
<dbReference type="GO" id="GO:0003964">
    <property type="term" value="F:RNA-directed DNA polymerase activity"/>
    <property type="evidence" value="ECO:0007669"/>
    <property type="project" value="UniProtKB-KW"/>
</dbReference>
<gene>
    <name evidence="2" type="ORF">MtrunA17_Chr4g0058441</name>
</gene>
<dbReference type="EMBL" id="PSQE01000004">
    <property type="protein sequence ID" value="RHN63454.1"/>
    <property type="molecule type" value="Genomic_DNA"/>
</dbReference>
<dbReference type="Proteomes" id="UP000265566">
    <property type="component" value="Chromosome 4"/>
</dbReference>
<name>A0A396IGT2_MEDTR</name>
<organism evidence="2">
    <name type="scientific">Medicago truncatula</name>
    <name type="common">Barrel medic</name>
    <name type="synonym">Medicago tribuloides</name>
    <dbReference type="NCBI Taxonomy" id="3880"/>
    <lineage>
        <taxon>Eukaryota</taxon>
        <taxon>Viridiplantae</taxon>
        <taxon>Streptophyta</taxon>
        <taxon>Embryophyta</taxon>
        <taxon>Tracheophyta</taxon>
        <taxon>Spermatophyta</taxon>
        <taxon>Magnoliopsida</taxon>
        <taxon>eudicotyledons</taxon>
        <taxon>Gunneridae</taxon>
        <taxon>Pentapetalae</taxon>
        <taxon>rosids</taxon>
        <taxon>fabids</taxon>
        <taxon>Fabales</taxon>
        <taxon>Fabaceae</taxon>
        <taxon>Papilionoideae</taxon>
        <taxon>50 kb inversion clade</taxon>
        <taxon>NPAAA clade</taxon>
        <taxon>Hologalegina</taxon>
        <taxon>IRL clade</taxon>
        <taxon>Trifolieae</taxon>
        <taxon>Medicago</taxon>
    </lineage>
</organism>
<reference evidence="2" key="1">
    <citation type="journal article" date="2018" name="Nat. Plants">
        <title>Whole-genome landscape of Medicago truncatula symbiotic genes.</title>
        <authorList>
            <person name="Pecrix Y."/>
            <person name="Gamas P."/>
            <person name="Carrere S."/>
        </authorList>
    </citation>
    <scope>NUCLEOTIDE SEQUENCE</scope>
    <source>
        <tissue evidence="2">Leaves</tissue>
    </source>
</reference>
<dbReference type="PANTHER" id="PTHR33116:SF78">
    <property type="entry name" value="OS12G0587133 PROTEIN"/>
    <property type="match status" value="1"/>
</dbReference>
<dbReference type="AlphaFoldDB" id="A0A396IGT2"/>
<protein>
    <submittedName>
        <fullName evidence="2">Putative reverse transcriptase zinc-binding domain-containing protein</fullName>
    </submittedName>
</protein>
<keyword evidence="2" id="KW-0695">RNA-directed DNA polymerase</keyword>
<proteinExistence type="predicted"/>
<keyword evidence="2" id="KW-0548">Nucleotidyltransferase</keyword>